<reference evidence="2 3" key="1">
    <citation type="submission" date="2019-01" db="EMBL/GenBank/DDBJ databases">
        <authorList>
            <person name="Sayadi A."/>
        </authorList>
    </citation>
    <scope>NUCLEOTIDE SEQUENCE [LARGE SCALE GENOMIC DNA]</scope>
</reference>
<dbReference type="EMBL" id="CAACVG010011792">
    <property type="protein sequence ID" value="VEN58871.1"/>
    <property type="molecule type" value="Genomic_DNA"/>
</dbReference>
<proteinExistence type="predicted"/>
<name>A0A653DH70_CALMS</name>
<gene>
    <name evidence="1" type="ORF">CALMAC_LOCUS11156</name>
    <name evidence="2" type="ORF">CALMAC_LOCUS17104</name>
</gene>
<evidence type="ECO:0000313" key="2">
    <source>
        <dbReference type="EMBL" id="VEN58871.1"/>
    </source>
</evidence>
<dbReference type="Proteomes" id="UP000410492">
    <property type="component" value="Unassembled WGS sequence"/>
</dbReference>
<dbReference type="AlphaFoldDB" id="A0A653DH70"/>
<sequence>MLCILNIYVSMASCMTNVVGKPHCGHRTLKNCHA</sequence>
<dbReference type="EMBL" id="CAACVG010008579">
    <property type="protein sequence ID" value="VEN50364.1"/>
    <property type="molecule type" value="Genomic_DNA"/>
</dbReference>
<accession>A0A653DH70</accession>
<evidence type="ECO:0000313" key="3">
    <source>
        <dbReference type="Proteomes" id="UP000410492"/>
    </source>
</evidence>
<keyword evidence="3" id="KW-1185">Reference proteome</keyword>
<protein>
    <submittedName>
        <fullName evidence="2">Uncharacterized protein</fullName>
    </submittedName>
</protein>
<organism evidence="2 3">
    <name type="scientific">Callosobruchus maculatus</name>
    <name type="common">Southern cowpea weevil</name>
    <name type="synonym">Pulse bruchid</name>
    <dbReference type="NCBI Taxonomy" id="64391"/>
    <lineage>
        <taxon>Eukaryota</taxon>
        <taxon>Metazoa</taxon>
        <taxon>Ecdysozoa</taxon>
        <taxon>Arthropoda</taxon>
        <taxon>Hexapoda</taxon>
        <taxon>Insecta</taxon>
        <taxon>Pterygota</taxon>
        <taxon>Neoptera</taxon>
        <taxon>Endopterygota</taxon>
        <taxon>Coleoptera</taxon>
        <taxon>Polyphaga</taxon>
        <taxon>Cucujiformia</taxon>
        <taxon>Chrysomeloidea</taxon>
        <taxon>Chrysomelidae</taxon>
        <taxon>Bruchinae</taxon>
        <taxon>Bruchini</taxon>
        <taxon>Callosobruchus</taxon>
    </lineage>
</organism>
<evidence type="ECO:0000313" key="1">
    <source>
        <dbReference type="EMBL" id="VEN50364.1"/>
    </source>
</evidence>